<protein>
    <recommendedName>
        <fullName evidence="3">NACHT domain-containing protein</fullName>
    </recommendedName>
</protein>
<name>K5X9C3_AGABU</name>
<dbReference type="eggNOG" id="ENOG502QWK4">
    <property type="taxonomic scope" value="Eukaryota"/>
</dbReference>
<evidence type="ECO:0000256" key="2">
    <source>
        <dbReference type="SAM" id="MobiDB-lite"/>
    </source>
</evidence>
<gene>
    <name evidence="4" type="ORF">AGABI1DRAFT_128732</name>
</gene>
<dbReference type="OrthoDB" id="2932404at2759"/>
<evidence type="ECO:0000313" key="5">
    <source>
        <dbReference type="Proteomes" id="UP000008493"/>
    </source>
</evidence>
<feature type="compositionally biased region" description="Basic and acidic residues" evidence="2">
    <location>
        <begin position="28"/>
        <end position="41"/>
    </location>
</feature>
<dbReference type="PANTHER" id="PTHR10039:SF17">
    <property type="entry name" value="FUNGAL STAND N-TERMINAL GOODBYE DOMAIN-CONTAINING PROTEIN-RELATED"/>
    <property type="match status" value="1"/>
</dbReference>
<evidence type="ECO:0000259" key="3">
    <source>
        <dbReference type="PROSITE" id="PS50837"/>
    </source>
</evidence>
<dbReference type="Gene3D" id="3.40.50.300">
    <property type="entry name" value="P-loop containing nucleotide triphosphate hydrolases"/>
    <property type="match status" value="1"/>
</dbReference>
<reference evidence="5" key="1">
    <citation type="journal article" date="2012" name="Proc. Natl. Acad. Sci. U.S.A.">
        <title>Genome sequence of the button mushroom Agaricus bisporus reveals mechanisms governing adaptation to a humic-rich ecological niche.</title>
        <authorList>
            <person name="Morin E."/>
            <person name="Kohler A."/>
            <person name="Baker A.R."/>
            <person name="Foulongne-Oriol M."/>
            <person name="Lombard V."/>
            <person name="Nagy L.G."/>
            <person name="Ohm R.A."/>
            <person name="Patyshakuliyeva A."/>
            <person name="Brun A."/>
            <person name="Aerts A.L."/>
            <person name="Bailey A.M."/>
            <person name="Billette C."/>
            <person name="Coutinho P.M."/>
            <person name="Deakin G."/>
            <person name="Doddapaneni H."/>
            <person name="Floudas D."/>
            <person name="Grimwood J."/>
            <person name="Hilden K."/>
            <person name="Kuees U."/>
            <person name="LaButti K.M."/>
            <person name="Lapidus A."/>
            <person name="Lindquist E.A."/>
            <person name="Lucas S.M."/>
            <person name="Murat C."/>
            <person name="Riley R.W."/>
            <person name="Salamov A.A."/>
            <person name="Schmutz J."/>
            <person name="Subramanian V."/>
            <person name="Woesten H.A.B."/>
            <person name="Xu J."/>
            <person name="Eastwood D.C."/>
            <person name="Foster G.D."/>
            <person name="Sonnenberg A.S."/>
            <person name="Cullen D."/>
            <person name="de Vries R.P."/>
            <person name="Lundell T."/>
            <person name="Hibbett D.S."/>
            <person name="Henrissat B."/>
            <person name="Burton K.S."/>
            <person name="Kerrigan R.W."/>
            <person name="Challen M.P."/>
            <person name="Grigoriev I.V."/>
            <person name="Martin F."/>
        </authorList>
    </citation>
    <scope>NUCLEOTIDE SEQUENCE [LARGE SCALE GENOMIC DNA]</scope>
    <source>
        <strain evidence="5">JB137-S8 / ATCC MYA-4627 / FGSC 10392</strain>
    </source>
</reference>
<dbReference type="PROSITE" id="PS50837">
    <property type="entry name" value="NACHT"/>
    <property type="match status" value="1"/>
</dbReference>
<evidence type="ECO:0000313" key="4">
    <source>
        <dbReference type="EMBL" id="EKM79587.1"/>
    </source>
</evidence>
<feature type="region of interest" description="Disordered" evidence="2">
    <location>
        <begin position="28"/>
        <end position="50"/>
    </location>
</feature>
<dbReference type="Pfam" id="PF24883">
    <property type="entry name" value="NPHP3_N"/>
    <property type="match status" value="1"/>
</dbReference>
<dbReference type="EMBL" id="JH971390">
    <property type="protein sequence ID" value="EKM79587.1"/>
    <property type="molecule type" value="Genomic_DNA"/>
</dbReference>
<dbReference type="InterPro" id="IPR007111">
    <property type="entry name" value="NACHT_NTPase"/>
</dbReference>
<sequence length="711" mass="80838">MLLNLISSVSGLFKPFSRCIHRFKDETRKSPETTVEPESKPTDGGAIHESQVPTLVVDSAPTGAHEAHEHLGAHETREVVGAHEAHEQGGAHEARGHEPLASFNNASGFTLDNLVAFDIRNRQFIQNIHNHIISKTAVLHQLFSYTCPEAAVDSSARDPPPRCHPGTRQRIKARLLQWLHDPKRLLKMIWLYGAAGTGKSAISQTFSEAAGEEVRLGASYFFSRTQNRSSPDPLIPSLVYQLAVRFPDYGAIIANVIGHDLTIPQKSPRTQLRKLIIEPFTELLRQGHQAVDKPLLIVIDGLDECQDIDAQREIVEMIGEIVRLKPDLPLLWLIASRPEPHLRPIFSRADFSIDCSKEELEIDEETKEDIGRYLRDSFDDILIKSPYVTAPVWPSEKQIEETINVASGLFVLASTIIRYVRDSQAPGVDGTNPMIRLNKTLEFMQDTNRDDSRSPVTILDMLYSQIFADIPEDVLPKTMRILAHVTYADRFPFSDFSGRIQVLCNFLRMEQHEFYIAIHHLHSVMKIPLPEEASSNHFQMVPYHASFVDYLRDPVRSGRFAISLADARIMSARMYLFWHKARLDALGFSSDGMSNQHPNFLADEGLAEYRTQRQLTSPKLVLPQLTWFSPEANEMIMQRCTKSIWTSYRYMLDIRSGLEDLLTEISQFDFRYIVMNNYFPSFLVWLSRIVSLIILHDDDAYTFSFSIGPLS</sequence>
<accession>K5X9C3</accession>
<dbReference type="InterPro" id="IPR027417">
    <property type="entry name" value="P-loop_NTPase"/>
</dbReference>
<keyword evidence="5" id="KW-1185">Reference proteome</keyword>
<dbReference type="HOGENOM" id="CLU_000288_6_6_1"/>
<dbReference type="InParanoid" id="K5X9C3"/>
<dbReference type="InterPro" id="IPR056884">
    <property type="entry name" value="NPHP3-like_N"/>
</dbReference>
<dbReference type="KEGG" id="abp:AGABI1DRAFT128732"/>
<keyword evidence="1" id="KW-0677">Repeat</keyword>
<dbReference type="RefSeq" id="XP_007330205.1">
    <property type="nucleotide sequence ID" value="XM_007330143.1"/>
</dbReference>
<dbReference type="PANTHER" id="PTHR10039">
    <property type="entry name" value="AMELOGENIN"/>
    <property type="match status" value="1"/>
</dbReference>
<evidence type="ECO:0000256" key="1">
    <source>
        <dbReference type="ARBA" id="ARBA00022737"/>
    </source>
</evidence>
<organism evidence="4 5">
    <name type="scientific">Agaricus bisporus var. burnettii (strain JB137-S8 / ATCC MYA-4627 / FGSC 10392)</name>
    <name type="common">White button mushroom</name>
    <dbReference type="NCBI Taxonomy" id="597362"/>
    <lineage>
        <taxon>Eukaryota</taxon>
        <taxon>Fungi</taxon>
        <taxon>Dikarya</taxon>
        <taxon>Basidiomycota</taxon>
        <taxon>Agaricomycotina</taxon>
        <taxon>Agaricomycetes</taxon>
        <taxon>Agaricomycetidae</taxon>
        <taxon>Agaricales</taxon>
        <taxon>Agaricineae</taxon>
        <taxon>Agaricaceae</taxon>
        <taxon>Agaricus</taxon>
    </lineage>
</organism>
<dbReference type="SUPFAM" id="SSF52540">
    <property type="entry name" value="P-loop containing nucleoside triphosphate hydrolases"/>
    <property type="match status" value="1"/>
</dbReference>
<dbReference type="Proteomes" id="UP000008493">
    <property type="component" value="Unassembled WGS sequence"/>
</dbReference>
<proteinExistence type="predicted"/>
<feature type="domain" description="NACHT" evidence="3">
    <location>
        <begin position="187"/>
        <end position="338"/>
    </location>
</feature>
<dbReference type="AlphaFoldDB" id="K5X9C3"/>
<dbReference type="GeneID" id="18826877"/>